<keyword evidence="1" id="KW-0378">Hydrolase</keyword>
<dbReference type="Proteomes" id="UP000298615">
    <property type="component" value="Chromosome"/>
</dbReference>
<dbReference type="Gene3D" id="3.40.50.1000">
    <property type="entry name" value="HAD superfamily/HAD-like"/>
    <property type="match status" value="1"/>
</dbReference>
<dbReference type="InterPro" id="IPR000150">
    <property type="entry name" value="Cof"/>
</dbReference>
<dbReference type="NCBIfam" id="TIGR00099">
    <property type="entry name" value="Cof-subfamily"/>
    <property type="match status" value="1"/>
</dbReference>
<dbReference type="NCBIfam" id="TIGR01484">
    <property type="entry name" value="HAD-SF-IIB"/>
    <property type="match status" value="1"/>
</dbReference>
<dbReference type="KEGG" id="vao:FA707_07675"/>
<accession>A0A4D7CY92</accession>
<dbReference type="SFLD" id="SFLDS00003">
    <property type="entry name" value="Haloacid_Dehalogenase"/>
    <property type="match status" value="1"/>
</dbReference>
<dbReference type="AlphaFoldDB" id="A0A4D7CY92"/>
<organism evidence="1 2">
    <name type="scientific">Vagococcus zengguangii</name>
    <dbReference type="NCBI Taxonomy" id="2571750"/>
    <lineage>
        <taxon>Bacteria</taxon>
        <taxon>Bacillati</taxon>
        <taxon>Bacillota</taxon>
        <taxon>Bacilli</taxon>
        <taxon>Lactobacillales</taxon>
        <taxon>Enterococcaceae</taxon>
        <taxon>Vagococcus</taxon>
    </lineage>
</organism>
<keyword evidence="2" id="KW-1185">Reference proteome</keyword>
<dbReference type="PANTHER" id="PTHR10000:SF8">
    <property type="entry name" value="HAD SUPERFAMILY HYDROLASE-LIKE, TYPE 3"/>
    <property type="match status" value="1"/>
</dbReference>
<dbReference type="GO" id="GO:0050308">
    <property type="term" value="F:sugar-phosphatase activity"/>
    <property type="evidence" value="ECO:0007669"/>
    <property type="project" value="UniProtKB-EC"/>
</dbReference>
<dbReference type="NCBIfam" id="NF007806">
    <property type="entry name" value="PRK10513.1"/>
    <property type="match status" value="1"/>
</dbReference>
<dbReference type="InterPro" id="IPR006379">
    <property type="entry name" value="HAD-SF_hydro_IIB"/>
</dbReference>
<dbReference type="GO" id="GO:0000287">
    <property type="term" value="F:magnesium ion binding"/>
    <property type="evidence" value="ECO:0007669"/>
    <property type="project" value="TreeGrafter"/>
</dbReference>
<dbReference type="EC" id="3.1.3.23" evidence="1"/>
<dbReference type="CDD" id="cd07516">
    <property type="entry name" value="HAD_Pase"/>
    <property type="match status" value="1"/>
</dbReference>
<dbReference type="PANTHER" id="PTHR10000">
    <property type="entry name" value="PHOSPHOSERINE PHOSPHATASE"/>
    <property type="match status" value="1"/>
</dbReference>
<dbReference type="Gene3D" id="3.30.1240.10">
    <property type="match status" value="1"/>
</dbReference>
<evidence type="ECO:0000313" key="2">
    <source>
        <dbReference type="Proteomes" id="UP000298615"/>
    </source>
</evidence>
<reference evidence="1 2" key="1">
    <citation type="submission" date="2019-04" db="EMBL/GenBank/DDBJ databases">
        <title>Vagococcus sp. nov., isolated from faeces of yaks (Bos grunniens).</title>
        <authorList>
            <person name="Ge Y."/>
        </authorList>
    </citation>
    <scope>NUCLEOTIDE SEQUENCE [LARGE SCALE GENOMIC DNA]</scope>
    <source>
        <strain evidence="1 2">MN-17</strain>
    </source>
</reference>
<dbReference type="GO" id="GO:0005829">
    <property type="term" value="C:cytosol"/>
    <property type="evidence" value="ECO:0007669"/>
    <property type="project" value="TreeGrafter"/>
</dbReference>
<evidence type="ECO:0000313" key="1">
    <source>
        <dbReference type="EMBL" id="QCI86850.1"/>
    </source>
</evidence>
<dbReference type="SUPFAM" id="SSF56784">
    <property type="entry name" value="HAD-like"/>
    <property type="match status" value="1"/>
</dbReference>
<dbReference type="PROSITE" id="PS01229">
    <property type="entry name" value="COF_2"/>
    <property type="match status" value="1"/>
</dbReference>
<dbReference type="InterPro" id="IPR023214">
    <property type="entry name" value="HAD_sf"/>
</dbReference>
<dbReference type="Pfam" id="PF08282">
    <property type="entry name" value="Hydrolase_3"/>
    <property type="match status" value="1"/>
</dbReference>
<gene>
    <name evidence="1" type="ORF">FA707_07675</name>
</gene>
<dbReference type="SFLD" id="SFLDG01140">
    <property type="entry name" value="C2.B:_Phosphomannomutase_and_P"/>
    <property type="match status" value="1"/>
</dbReference>
<proteinExistence type="predicted"/>
<dbReference type="RefSeq" id="WP_136953672.1">
    <property type="nucleotide sequence ID" value="NZ_CP039712.1"/>
</dbReference>
<dbReference type="EMBL" id="CP039712">
    <property type="protein sequence ID" value="QCI86850.1"/>
    <property type="molecule type" value="Genomic_DNA"/>
</dbReference>
<protein>
    <submittedName>
        <fullName evidence="1">Sugar-phosphatase</fullName>
        <ecNumber evidence="1">3.1.3.23</ecNumber>
    </submittedName>
</protein>
<dbReference type="OrthoDB" id="9790031at2"/>
<dbReference type="SFLD" id="SFLDG01144">
    <property type="entry name" value="C2.B.4:_PGP_Like"/>
    <property type="match status" value="1"/>
</dbReference>
<name>A0A4D7CY92_9ENTE</name>
<dbReference type="InterPro" id="IPR036412">
    <property type="entry name" value="HAD-like_sf"/>
</dbReference>
<sequence length="269" mass="30033">MSIKLVAIDIDGTLINSNHQLTEKTIEVIKQKSAEGMKIVICSGRPLVGMLDVVNQLGLTTDQDYIISYNGALAVNAATHQPFVEHSLTYDDLASLHQLSLDVNAHYHYADLEAIYTPHRRINPYSVHEVTLTGMPLEHLPFEEVNKDNSICKLMFIDPEEEITRIMDEIPEQFYEQYNIVRSAPFFLEFLNKDASKGLTLKNLADKLGIDASEVMAIGDNENDISMLEYAGVGVAMGNATEKTKEYAQKITLSNDEDGVAYALENFTN</sequence>